<dbReference type="EMBL" id="PVUF01000009">
    <property type="protein sequence ID" value="PRZ46598.1"/>
    <property type="molecule type" value="Genomic_DNA"/>
</dbReference>
<sequence length="131" mass="14205">MPHITLDYAPRLAQIIDIAQLCDLLRRAAIDTGVLPLAGVRVRAFAADHVSMADGNPDFMYLDISVRLRGGRDLPTRKAATETIFNAARAYLAPAMDTHPIALSLEMRDIDPALSPKCGTIRDHLSTGDPA</sequence>
<dbReference type="OrthoDB" id="9814215at2"/>
<comment type="caution">
    <text evidence="1">The sequence shown here is derived from an EMBL/GenBank/DDBJ whole genome shotgun (WGS) entry which is preliminary data.</text>
</comment>
<accession>A0A2T1AE14</accession>
<organism evidence="1 2">
    <name type="scientific">Tritonibacter scottomollicae</name>
    <name type="common">Epibacterium scottomollicae</name>
    <dbReference type="NCBI Taxonomy" id="483013"/>
    <lineage>
        <taxon>Bacteria</taxon>
        <taxon>Pseudomonadati</taxon>
        <taxon>Pseudomonadota</taxon>
        <taxon>Alphaproteobacteria</taxon>
        <taxon>Rhodobacterales</taxon>
        <taxon>Paracoccaceae</taxon>
        <taxon>Tritonibacter</taxon>
    </lineage>
</organism>
<evidence type="ECO:0000313" key="1">
    <source>
        <dbReference type="EMBL" id="PRZ46598.1"/>
    </source>
</evidence>
<dbReference type="SUPFAM" id="SSF55331">
    <property type="entry name" value="Tautomerase/MIF"/>
    <property type="match status" value="1"/>
</dbReference>
<dbReference type="Proteomes" id="UP000237718">
    <property type="component" value="Unassembled WGS sequence"/>
</dbReference>
<dbReference type="CDD" id="cd00580">
    <property type="entry name" value="CHMI"/>
    <property type="match status" value="1"/>
</dbReference>
<dbReference type="GO" id="GO:0008704">
    <property type="term" value="F:5-carboxymethyl-2-hydroxymuconate delta-isomerase activity"/>
    <property type="evidence" value="ECO:0007669"/>
    <property type="project" value="InterPro"/>
</dbReference>
<dbReference type="InterPro" id="IPR004220">
    <property type="entry name" value="5-COMe_2-OHmuconate_Isoase"/>
</dbReference>
<dbReference type="PANTHER" id="PTHR37950">
    <property type="entry name" value="4-HYDROXYPHENYLACETATE CATABOLISM PROTEIN"/>
    <property type="match status" value="1"/>
</dbReference>
<evidence type="ECO:0000313" key="2">
    <source>
        <dbReference type="Proteomes" id="UP000237718"/>
    </source>
</evidence>
<dbReference type="RefSeq" id="WP_106164321.1">
    <property type="nucleotide sequence ID" value="NZ_JBLWXK010000008.1"/>
</dbReference>
<keyword evidence="1" id="KW-0413">Isomerase</keyword>
<protein>
    <submittedName>
        <fullName evidence="1">5-carboxymethyl-2-hydroxymuconate isomerase</fullName>
    </submittedName>
</protein>
<dbReference type="PANTHER" id="PTHR37950:SF1">
    <property type="entry name" value="4-HYDROXYPHENYLACETATE CATABOLISM PROTEIN"/>
    <property type="match status" value="1"/>
</dbReference>
<reference evidence="1 2" key="1">
    <citation type="submission" date="2018-03" db="EMBL/GenBank/DDBJ databases">
        <title>Genomic Encyclopedia of Archaeal and Bacterial Type Strains, Phase II (KMG-II): from individual species to whole genera.</title>
        <authorList>
            <person name="Goeker M."/>
        </authorList>
    </citation>
    <scope>NUCLEOTIDE SEQUENCE [LARGE SCALE GENOMIC DNA]</scope>
    <source>
        <strain evidence="1 2">DSM 25328</strain>
    </source>
</reference>
<dbReference type="InterPro" id="IPR014347">
    <property type="entry name" value="Tautomerase/MIF_sf"/>
</dbReference>
<dbReference type="AlphaFoldDB" id="A0A2T1AE14"/>
<gene>
    <name evidence="1" type="ORF">CLV89_10911</name>
</gene>
<name>A0A2T1AE14_TRISK</name>
<dbReference type="Gene3D" id="3.30.429.10">
    <property type="entry name" value="Macrophage Migration Inhibitory Factor"/>
    <property type="match status" value="1"/>
</dbReference>
<proteinExistence type="predicted"/>
<dbReference type="Pfam" id="PF02962">
    <property type="entry name" value="CHMI"/>
    <property type="match status" value="1"/>
</dbReference>